<dbReference type="AlphaFoldDB" id="A0A915JCG8"/>
<reference evidence="2" key="1">
    <citation type="submission" date="2022-11" db="UniProtKB">
        <authorList>
            <consortium name="WormBaseParasite"/>
        </authorList>
    </citation>
    <scope>IDENTIFICATION</scope>
</reference>
<sequence length="312" mass="35950">MHFPTERNAIDGRKFSFRRDLSDKLIFCQQHWNPIYHQTLYKFVQKLYILVNRRNKFIKIRITSVYPIMGKLLLEPQCSDQIGDRMLRLVHIDQPVNQSLGEREENAACNKVPLQQSPARQYQYIQSQHGASFDVNKWGPSGPPVVPSYAPYSPFYQPQQHQNWYWRPPVTTSGTISLNDIQAKRQKGRPISYPHDIAYIVSKIDTVTIKSADDEYLYGTVGDDFVCKVENRGCLSRSDLMNKIMNLKVEQMIGVVDLAKAATMAGREIFTQKCELWRILISFCKYSPDTLYKKVSLGQYFGMGKAFISSGT</sequence>
<protein>
    <submittedName>
        <fullName evidence="2">Uncharacterized protein</fullName>
    </submittedName>
</protein>
<dbReference type="Proteomes" id="UP000887565">
    <property type="component" value="Unplaced"/>
</dbReference>
<dbReference type="WBParaSite" id="nRc.2.0.1.t23331-RA">
    <property type="protein sequence ID" value="nRc.2.0.1.t23331-RA"/>
    <property type="gene ID" value="nRc.2.0.1.g23331"/>
</dbReference>
<accession>A0A915JCG8</accession>
<evidence type="ECO:0000313" key="1">
    <source>
        <dbReference type="Proteomes" id="UP000887565"/>
    </source>
</evidence>
<proteinExistence type="predicted"/>
<organism evidence="1 2">
    <name type="scientific">Romanomermis culicivorax</name>
    <name type="common">Nematode worm</name>
    <dbReference type="NCBI Taxonomy" id="13658"/>
    <lineage>
        <taxon>Eukaryota</taxon>
        <taxon>Metazoa</taxon>
        <taxon>Ecdysozoa</taxon>
        <taxon>Nematoda</taxon>
        <taxon>Enoplea</taxon>
        <taxon>Dorylaimia</taxon>
        <taxon>Mermithida</taxon>
        <taxon>Mermithoidea</taxon>
        <taxon>Mermithidae</taxon>
        <taxon>Romanomermis</taxon>
    </lineage>
</organism>
<evidence type="ECO:0000313" key="2">
    <source>
        <dbReference type="WBParaSite" id="nRc.2.0.1.t23331-RA"/>
    </source>
</evidence>
<name>A0A915JCG8_ROMCU</name>
<keyword evidence="1" id="KW-1185">Reference proteome</keyword>